<reference evidence="1 2" key="1">
    <citation type="submission" date="2020-12" db="EMBL/GenBank/DDBJ databases">
        <title>FDA dAtabase for Regulatory Grade micrObial Sequences (FDA-ARGOS): Supporting development and validation of Infectious Disease Dx tests.</title>
        <authorList>
            <person name="Nelson B."/>
            <person name="Plummer A."/>
            <person name="Tallon L."/>
            <person name="Sadzewicz L."/>
            <person name="Zhao X."/>
            <person name="Boylan J."/>
            <person name="Ott S."/>
            <person name="Bowen H."/>
            <person name="Vavikolanu K."/>
            <person name="Mehta A."/>
            <person name="Aluvathingal J."/>
            <person name="Nadendla S."/>
            <person name="Myers T."/>
            <person name="Yan Y."/>
            <person name="Sichtig H."/>
        </authorList>
    </citation>
    <scope>NUCLEOTIDE SEQUENCE [LARGE SCALE GENOMIC DNA]</scope>
    <source>
        <strain evidence="1 2">FDAARGOS_924</strain>
    </source>
</reference>
<keyword evidence="2" id="KW-1185">Reference proteome</keyword>
<dbReference type="Proteomes" id="UP000596196">
    <property type="component" value="Chromosome"/>
</dbReference>
<name>A0A7T3VJ80_BACMY</name>
<dbReference type="EMBL" id="CP065877">
    <property type="protein sequence ID" value="QQA15813.1"/>
    <property type="molecule type" value="Genomic_DNA"/>
</dbReference>
<proteinExistence type="predicted"/>
<dbReference type="RefSeq" id="WP_033713836.1">
    <property type="nucleotide sequence ID" value="NZ_CP009692.1"/>
</dbReference>
<accession>A0A7T3VJ80</accession>
<evidence type="ECO:0000313" key="2">
    <source>
        <dbReference type="Proteomes" id="UP000596196"/>
    </source>
</evidence>
<gene>
    <name evidence="1" type="ORF">I6G81_26180</name>
</gene>
<protein>
    <submittedName>
        <fullName evidence="1">Uncharacterized protein</fullName>
    </submittedName>
</protein>
<organism evidence="1 2">
    <name type="scientific">Bacillus mycoides</name>
    <dbReference type="NCBI Taxonomy" id="1405"/>
    <lineage>
        <taxon>Bacteria</taxon>
        <taxon>Bacillati</taxon>
        <taxon>Bacillota</taxon>
        <taxon>Bacilli</taxon>
        <taxon>Bacillales</taxon>
        <taxon>Bacillaceae</taxon>
        <taxon>Bacillus</taxon>
        <taxon>Bacillus cereus group</taxon>
    </lineage>
</organism>
<evidence type="ECO:0000313" key="1">
    <source>
        <dbReference type="EMBL" id="QQA15813.1"/>
    </source>
</evidence>
<sequence length="61" mass="7171">MNDSKEFCPHCNANLQGDPIPKESQKWYGCTHFTRKIGISSITRDTILNWQCPDCKKEWRN</sequence>